<reference evidence="1 2" key="1">
    <citation type="submission" date="2020-07" db="EMBL/GenBank/DDBJ databases">
        <title>Complete Genome Sequence of an acetic acid bacterium, Acetobacter aceti JCM20276.</title>
        <authorList>
            <person name="Hirose Y."/>
            <person name="Mihara H."/>
        </authorList>
    </citation>
    <scope>NUCLEOTIDE SEQUENCE [LARGE SCALE GENOMIC DNA]</scope>
    <source>
        <strain evidence="1 2">JCM20276</strain>
    </source>
</reference>
<organism evidence="1 2">
    <name type="scientific">Acetobacter aceti</name>
    <dbReference type="NCBI Taxonomy" id="435"/>
    <lineage>
        <taxon>Bacteria</taxon>
        <taxon>Pseudomonadati</taxon>
        <taxon>Pseudomonadota</taxon>
        <taxon>Alphaproteobacteria</taxon>
        <taxon>Acetobacterales</taxon>
        <taxon>Acetobacteraceae</taxon>
        <taxon>Acetobacter</taxon>
        <taxon>Acetobacter subgen. Acetobacter</taxon>
    </lineage>
</organism>
<gene>
    <name evidence="1" type="ORF">AAJCM20276_20730</name>
</gene>
<protein>
    <submittedName>
        <fullName evidence="1">Uncharacterized protein</fullName>
    </submittedName>
</protein>
<dbReference type="AlphaFoldDB" id="A0A6S6PJG0"/>
<sequence>MESDKGFFTGFGFDVLENLVLIIDEAVAIFVWSVFDFRHGMSPVCCGLQREAEADRFAEANVTWDDGETKYCMPDLCMTNDAKHVTELLPAKTGPYKKY</sequence>
<name>A0A6S6PJG0_ACEAC</name>
<accession>A0A6S6PJG0</accession>
<dbReference type="EMBL" id="AP023326">
    <property type="protein sequence ID" value="BCI67449.1"/>
    <property type="molecule type" value="Genomic_DNA"/>
</dbReference>
<dbReference type="Proteomes" id="UP000515220">
    <property type="component" value="Chromosome"/>
</dbReference>
<evidence type="ECO:0000313" key="1">
    <source>
        <dbReference type="EMBL" id="BCI67449.1"/>
    </source>
</evidence>
<evidence type="ECO:0000313" key="2">
    <source>
        <dbReference type="Proteomes" id="UP000515220"/>
    </source>
</evidence>
<proteinExistence type="predicted"/>